<dbReference type="Gramene" id="ERN00952">
    <property type="protein sequence ID" value="ERN00952"/>
    <property type="gene ID" value="AMTR_s00002p00064320"/>
</dbReference>
<name>W1NTQ9_AMBTC</name>
<accession>W1NTQ9</accession>
<keyword evidence="2" id="KW-1185">Reference proteome</keyword>
<dbReference type="Proteomes" id="UP000017836">
    <property type="component" value="Unassembled WGS sequence"/>
</dbReference>
<evidence type="ECO:0000313" key="2">
    <source>
        <dbReference type="Proteomes" id="UP000017836"/>
    </source>
</evidence>
<dbReference type="AlphaFoldDB" id="W1NTQ9"/>
<proteinExistence type="predicted"/>
<evidence type="ECO:0000313" key="1">
    <source>
        <dbReference type="EMBL" id="ERN00952.1"/>
    </source>
</evidence>
<gene>
    <name evidence="1" type="ORF">AMTR_s00002p00064320</name>
</gene>
<dbReference type="EMBL" id="KI394767">
    <property type="protein sequence ID" value="ERN00952.1"/>
    <property type="molecule type" value="Genomic_DNA"/>
</dbReference>
<dbReference type="HOGENOM" id="CLU_1629290_0_0_1"/>
<sequence>MVNERADIHCWPVALSSMSTASSKGWLTLEMTRVGSLEEACLECRLAASSEKCLGRTIFSKHCYFKRLAEYGRYYSRLPRGARATVKELAAKKDLQLSIGSSVEGRVGRLSLKWPIREGYQLQAQPSTKKGFGSTVFYEYCNFKRLADYEKARIGSPEKPGLQ</sequence>
<reference evidence="2" key="1">
    <citation type="journal article" date="2013" name="Science">
        <title>The Amborella genome and the evolution of flowering plants.</title>
        <authorList>
            <consortium name="Amborella Genome Project"/>
        </authorList>
    </citation>
    <scope>NUCLEOTIDE SEQUENCE [LARGE SCALE GENOMIC DNA]</scope>
</reference>
<organism evidence="1 2">
    <name type="scientific">Amborella trichopoda</name>
    <dbReference type="NCBI Taxonomy" id="13333"/>
    <lineage>
        <taxon>Eukaryota</taxon>
        <taxon>Viridiplantae</taxon>
        <taxon>Streptophyta</taxon>
        <taxon>Embryophyta</taxon>
        <taxon>Tracheophyta</taxon>
        <taxon>Spermatophyta</taxon>
        <taxon>Magnoliopsida</taxon>
        <taxon>Amborellales</taxon>
        <taxon>Amborellaceae</taxon>
        <taxon>Amborella</taxon>
    </lineage>
</organism>
<protein>
    <submittedName>
        <fullName evidence="1">Uncharacterized protein</fullName>
    </submittedName>
</protein>